<gene>
    <name evidence="4" type="ORF">FYJ51_12795</name>
</gene>
<evidence type="ECO:0000313" key="5">
    <source>
        <dbReference type="Proteomes" id="UP000461880"/>
    </source>
</evidence>
<dbReference type="InterPro" id="IPR050362">
    <property type="entry name" value="Cation-dep_OMT"/>
</dbReference>
<dbReference type="GO" id="GO:0008757">
    <property type="term" value="F:S-adenosylmethionine-dependent methyltransferase activity"/>
    <property type="evidence" value="ECO:0007669"/>
    <property type="project" value="TreeGrafter"/>
</dbReference>
<dbReference type="Pfam" id="PF01596">
    <property type="entry name" value="Methyltransf_3"/>
    <property type="match status" value="1"/>
</dbReference>
<dbReference type="EMBL" id="VUMN01000049">
    <property type="protein sequence ID" value="MSS59770.1"/>
    <property type="molecule type" value="Genomic_DNA"/>
</dbReference>
<protein>
    <submittedName>
        <fullName evidence="4">Methyltransferase</fullName>
    </submittedName>
</protein>
<evidence type="ECO:0000256" key="1">
    <source>
        <dbReference type="ARBA" id="ARBA00022603"/>
    </source>
</evidence>
<dbReference type="RefSeq" id="WP_105304854.1">
    <property type="nucleotide sequence ID" value="NZ_JAQXPC010000031.1"/>
</dbReference>
<dbReference type="Proteomes" id="UP000461880">
    <property type="component" value="Unassembled WGS sequence"/>
</dbReference>
<dbReference type="Gene3D" id="3.40.50.150">
    <property type="entry name" value="Vaccinia Virus protein VP39"/>
    <property type="match status" value="1"/>
</dbReference>
<dbReference type="GO" id="GO:0008171">
    <property type="term" value="F:O-methyltransferase activity"/>
    <property type="evidence" value="ECO:0007669"/>
    <property type="project" value="InterPro"/>
</dbReference>
<proteinExistence type="predicted"/>
<comment type="caution">
    <text evidence="4">The sequence shown here is derived from an EMBL/GenBank/DDBJ whole genome shotgun (WGS) entry which is preliminary data.</text>
</comment>
<dbReference type="AlphaFoldDB" id="A0A7X2NUH2"/>
<keyword evidence="5" id="KW-1185">Reference proteome</keyword>
<evidence type="ECO:0000313" key="4">
    <source>
        <dbReference type="EMBL" id="MSS59770.1"/>
    </source>
</evidence>
<dbReference type="PROSITE" id="PS51682">
    <property type="entry name" value="SAM_OMT_I"/>
    <property type="match status" value="1"/>
</dbReference>
<accession>A0A7X2NUH2</accession>
<sequence>MTRLKELEKEARSEHIPIMQDSGMEFLLSYIRERPWIMRVLEAGTAVGWSAMNMAGIRPGITIDTIEVDPAMAAQARRNIADADLDDRIFVYQMDADDFRTAKYYDLFFIDAAKSQYRRYLEHFLPNSYVGSVFIFDNLNFHGIVDDPSASKNRSTIQMTRKILKFREDLLKDERFETEFHPEIGDGVAAAKRIR</sequence>
<reference evidence="4 5" key="1">
    <citation type="submission" date="2019-08" db="EMBL/GenBank/DDBJ databases">
        <title>In-depth cultivation of the pig gut microbiome towards novel bacterial diversity and tailored functional studies.</title>
        <authorList>
            <person name="Wylensek D."/>
            <person name="Hitch T.C.A."/>
            <person name="Clavel T."/>
        </authorList>
    </citation>
    <scope>NUCLEOTIDE SEQUENCE [LARGE SCALE GENOMIC DNA]</scope>
    <source>
        <strain evidence="4 5">Oil+RF-744-GAM-WT-6</strain>
    </source>
</reference>
<keyword evidence="3" id="KW-0949">S-adenosyl-L-methionine</keyword>
<keyword evidence="2 4" id="KW-0808">Transferase</keyword>
<evidence type="ECO:0000256" key="2">
    <source>
        <dbReference type="ARBA" id="ARBA00022679"/>
    </source>
</evidence>
<dbReference type="PANTHER" id="PTHR10509">
    <property type="entry name" value="O-METHYLTRANSFERASE-RELATED"/>
    <property type="match status" value="1"/>
</dbReference>
<organism evidence="4 5">
    <name type="scientific">Stecheria intestinalis</name>
    <dbReference type="NCBI Taxonomy" id="2606630"/>
    <lineage>
        <taxon>Bacteria</taxon>
        <taxon>Bacillati</taxon>
        <taxon>Bacillota</taxon>
        <taxon>Erysipelotrichia</taxon>
        <taxon>Erysipelotrichales</taxon>
        <taxon>Erysipelotrichaceae</taxon>
        <taxon>Stecheria</taxon>
    </lineage>
</organism>
<name>A0A7X2NUH2_9FIRM</name>
<dbReference type="PANTHER" id="PTHR10509:SF14">
    <property type="entry name" value="CAFFEOYL-COA O-METHYLTRANSFERASE 3-RELATED"/>
    <property type="match status" value="1"/>
</dbReference>
<dbReference type="InterPro" id="IPR002935">
    <property type="entry name" value="SAM_O-MeTrfase"/>
</dbReference>
<dbReference type="SUPFAM" id="SSF53335">
    <property type="entry name" value="S-adenosyl-L-methionine-dependent methyltransferases"/>
    <property type="match status" value="1"/>
</dbReference>
<dbReference type="InterPro" id="IPR029063">
    <property type="entry name" value="SAM-dependent_MTases_sf"/>
</dbReference>
<keyword evidence="1 4" id="KW-0489">Methyltransferase</keyword>
<evidence type="ECO:0000256" key="3">
    <source>
        <dbReference type="ARBA" id="ARBA00022691"/>
    </source>
</evidence>
<dbReference type="GO" id="GO:0032259">
    <property type="term" value="P:methylation"/>
    <property type="evidence" value="ECO:0007669"/>
    <property type="project" value="UniProtKB-KW"/>
</dbReference>